<dbReference type="KEGG" id="bun:Bun01g_32020"/>
<dbReference type="InterPro" id="IPR018060">
    <property type="entry name" value="HTH_AraC"/>
</dbReference>
<dbReference type="PRINTS" id="PR00032">
    <property type="entry name" value="HTHARAC"/>
</dbReference>
<dbReference type="EMBL" id="JAWDEU010000002">
    <property type="protein sequence ID" value="MDU0245067.1"/>
    <property type="molecule type" value="Genomic_DNA"/>
</dbReference>
<dbReference type="PANTHER" id="PTHR43280">
    <property type="entry name" value="ARAC-FAMILY TRANSCRIPTIONAL REGULATOR"/>
    <property type="match status" value="1"/>
</dbReference>
<evidence type="ECO:0000313" key="6">
    <source>
        <dbReference type="EMBL" id="MDU0245067.1"/>
    </source>
</evidence>
<gene>
    <name evidence="5" type="ORF">Bun01g_32020</name>
    <name evidence="6" type="ORF">RVH16_10120</name>
</gene>
<sequence length="216" mass="24913">MKEYLKIIDEIIALVGLHLIPKFVNLYQGQVDIRCEENDTGVLINIIVSLPDKNELQALQNQVGMDSLQAKQILEGILKLEKMDSCKPLENRQLELKRIWLNKLVSVLEEHMENTEFNVAMLCQLLGMNRKLLYRKIKQLTGVTPVSLIRRVRMIRAATLLLQGRFTVSEVMYMVGYSNPSYFSRCFMAEYNISPSQYAIIQKKQVERPNKGALHT</sequence>
<dbReference type="PROSITE" id="PS01124">
    <property type="entry name" value="HTH_ARAC_FAMILY_2"/>
    <property type="match status" value="1"/>
</dbReference>
<evidence type="ECO:0000256" key="3">
    <source>
        <dbReference type="ARBA" id="ARBA00023163"/>
    </source>
</evidence>
<dbReference type="GO" id="GO:0043565">
    <property type="term" value="F:sequence-specific DNA binding"/>
    <property type="evidence" value="ECO:0007669"/>
    <property type="project" value="InterPro"/>
</dbReference>
<evidence type="ECO:0000313" key="5">
    <source>
        <dbReference type="EMBL" id="BBK88832.1"/>
    </source>
</evidence>
<feature type="domain" description="HTH araC/xylS-type" evidence="4">
    <location>
        <begin position="102"/>
        <end position="201"/>
    </location>
</feature>
<dbReference type="InterPro" id="IPR020449">
    <property type="entry name" value="Tscrpt_reg_AraC-type_HTH"/>
</dbReference>
<proteinExistence type="predicted"/>
<reference evidence="5 7" key="1">
    <citation type="submission" date="2019-06" db="EMBL/GenBank/DDBJ databases">
        <title>Complete genome sequence of Bacteroides uniformis NBRC 113350.</title>
        <authorList>
            <person name="Miura T."/>
            <person name="Furukawa M."/>
            <person name="Shimamura M."/>
            <person name="Ohyama Y."/>
            <person name="Yamazoe A."/>
            <person name="Kawasaki H."/>
        </authorList>
    </citation>
    <scope>NUCLEOTIDE SEQUENCE [LARGE SCALE GENOMIC DNA]</scope>
    <source>
        <strain evidence="5 7">NBRC 113350</strain>
    </source>
</reference>
<dbReference type="AlphaFoldDB" id="A0A4Y1VKE9"/>
<dbReference type="SUPFAM" id="SSF46689">
    <property type="entry name" value="Homeodomain-like"/>
    <property type="match status" value="2"/>
</dbReference>
<name>A0A4Y1VKE9_BACUN</name>
<dbReference type="Proteomes" id="UP001181247">
    <property type="component" value="Unassembled WGS sequence"/>
</dbReference>
<dbReference type="Gene3D" id="1.10.10.60">
    <property type="entry name" value="Homeodomain-like"/>
    <property type="match status" value="1"/>
</dbReference>
<organism evidence="5 7">
    <name type="scientific">Bacteroides uniformis</name>
    <dbReference type="NCBI Taxonomy" id="820"/>
    <lineage>
        <taxon>Bacteria</taxon>
        <taxon>Pseudomonadati</taxon>
        <taxon>Bacteroidota</taxon>
        <taxon>Bacteroidia</taxon>
        <taxon>Bacteroidales</taxon>
        <taxon>Bacteroidaceae</taxon>
        <taxon>Bacteroides</taxon>
    </lineage>
</organism>
<keyword evidence="3" id="KW-0804">Transcription</keyword>
<dbReference type="RefSeq" id="WP_232058976.1">
    <property type="nucleotide sequence ID" value="NZ_AP019724.1"/>
</dbReference>
<dbReference type="PANTHER" id="PTHR43280:SF2">
    <property type="entry name" value="HTH-TYPE TRANSCRIPTIONAL REGULATOR EXSA"/>
    <property type="match status" value="1"/>
</dbReference>
<dbReference type="Proteomes" id="UP000320533">
    <property type="component" value="Chromosome"/>
</dbReference>
<accession>A0A4Y1VKE9</accession>
<dbReference type="SMART" id="SM00342">
    <property type="entry name" value="HTH_ARAC"/>
    <property type="match status" value="1"/>
</dbReference>
<dbReference type="EMBL" id="AP019724">
    <property type="protein sequence ID" value="BBK88832.1"/>
    <property type="molecule type" value="Genomic_DNA"/>
</dbReference>
<evidence type="ECO:0000313" key="7">
    <source>
        <dbReference type="Proteomes" id="UP000320533"/>
    </source>
</evidence>
<evidence type="ECO:0000256" key="2">
    <source>
        <dbReference type="ARBA" id="ARBA00023125"/>
    </source>
</evidence>
<keyword evidence="1" id="KW-0805">Transcription regulation</keyword>
<dbReference type="InterPro" id="IPR009057">
    <property type="entry name" value="Homeodomain-like_sf"/>
</dbReference>
<evidence type="ECO:0000259" key="4">
    <source>
        <dbReference type="PROSITE" id="PS01124"/>
    </source>
</evidence>
<protein>
    <submittedName>
        <fullName evidence="6">Helix-turn-helix transcriptional regulator</fullName>
    </submittedName>
</protein>
<keyword evidence="2" id="KW-0238">DNA-binding</keyword>
<dbReference type="GO" id="GO:0003700">
    <property type="term" value="F:DNA-binding transcription factor activity"/>
    <property type="evidence" value="ECO:0007669"/>
    <property type="project" value="InterPro"/>
</dbReference>
<dbReference type="Pfam" id="PF12833">
    <property type="entry name" value="HTH_18"/>
    <property type="match status" value="1"/>
</dbReference>
<evidence type="ECO:0000256" key="1">
    <source>
        <dbReference type="ARBA" id="ARBA00023015"/>
    </source>
</evidence>
<reference evidence="6" key="2">
    <citation type="submission" date="2023-10" db="EMBL/GenBank/DDBJ databases">
        <title>Genome of Potential pathogenic bacteria in Crohn's disease.</title>
        <authorList>
            <person name="Rodriguez-Palacios A."/>
        </authorList>
    </citation>
    <scope>NUCLEOTIDE SEQUENCE</scope>
    <source>
        <strain evidence="6">CavFT-hAR50</strain>
    </source>
</reference>